<dbReference type="GO" id="GO:0015297">
    <property type="term" value="F:antiporter activity"/>
    <property type="evidence" value="ECO:0007669"/>
    <property type="project" value="InterPro"/>
</dbReference>
<feature type="transmembrane region" description="Helical" evidence="7">
    <location>
        <begin position="60"/>
        <end position="83"/>
    </location>
</feature>
<dbReference type="PANTHER" id="PTHR43549">
    <property type="entry name" value="MULTIDRUG RESISTANCE PROTEIN YPNP-RELATED"/>
    <property type="match status" value="1"/>
</dbReference>
<feature type="transmembrane region" description="Helical" evidence="7">
    <location>
        <begin position="181"/>
        <end position="201"/>
    </location>
</feature>
<evidence type="ECO:0000313" key="9">
    <source>
        <dbReference type="Proteomes" id="UP001163166"/>
    </source>
</evidence>
<dbReference type="AlphaFoldDB" id="A0AAX3E2H4"/>
<evidence type="ECO:0000256" key="2">
    <source>
        <dbReference type="ARBA" id="ARBA00022448"/>
    </source>
</evidence>
<gene>
    <name evidence="8" type="ORF">KQX62_08375</name>
</gene>
<evidence type="ECO:0000256" key="6">
    <source>
        <dbReference type="ARBA" id="ARBA00023136"/>
    </source>
</evidence>
<keyword evidence="2" id="KW-0813">Transport</keyword>
<keyword evidence="6 7" id="KW-0472">Membrane</keyword>
<dbReference type="GO" id="GO:0042910">
    <property type="term" value="F:xenobiotic transmembrane transporter activity"/>
    <property type="evidence" value="ECO:0007669"/>
    <property type="project" value="InterPro"/>
</dbReference>
<feature type="transmembrane region" description="Helical" evidence="7">
    <location>
        <begin position="331"/>
        <end position="352"/>
    </location>
</feature>
<protein>
    <submittedName>
        <fullName evidence="8">MATE family efflux transporter</fullName>
    </submittedName>
</protein>
<dbReference type="RefSeq" id="WP_264076055.1">
    <property type="nucleotide sequence ID" value="NZ_CP076676.1"/>
</dbReference>
<evidence type="ECO:0000256" key="4">
    <source>
        <dbReference type="ARBA" id="ARBA00022692"/>
    </source>
</evidence>
<keyword evidence="4 7" id="KW-0812">Transmembrane</keyword>
<dbReference type="Proteomes" id="UP001163166">
    <property type="component" value="Chromosome"/>
</dbReference>
<keyword evidence="5 7" id="KW-1133">Transmembrane helix</keyword>
<dbReference type="PANTHER" id="PTHR43549:SF3">
    <property type="entry name" value="MULTIDRUG RESISTANCE PROTEIN YPNP-RELATED"/>
    <property type="match status" value="1"/>
</dbReference>
<organism evidence="8 9">
    <name type="scientific">Rhodopseudomonas palustris</name>
    <dbReference type="NCBI Taxonomy" id="1076"/>
    <lineage>
        <taxon>Bacteria</taxon>
        <taxon>Pseudomonadati</taxon>
        <taxon>Pseudomonadota</taxon>
        <taxon>Alphaproteobacteria</taxon>
        <taxon>Hyphomicrobiales</taxon>
        <taxon>Nitrobacteraceae</taxon>
        <taxon>Rhodopseudomonas</taxon>
    </lineage>
</organism>
<feature type="transmembrane region" description="Helical" evidence="7">
    <location>
        <begin position="253"/>
        <end position="279"/>
    </location>
</feature>
<dbReference type="InterPro" id="IPR052031">
    <property type="entry name" value="Membrane_Transporter-Flippase"/>
</dbReference>
<proteinExistence type="predicted"/>
<name>A0AAX3E2H4_RHOPL</name>
<dbReference type="GO" id="GO:0005886">
    <property type="term" value="C:plasma membrane"/>
    <property type="evidence" value="ECO:0007669"/>
    <property type="project" value="UniProtKB-SubCell"/>
</dbReference>
<evidence type="ECO:0000256" key="5">
    <source>
        <dbReference type="ARBA" id="ARBA00022989"/>
    </source>
</evidence>
<dbReference type="PIRSF" id="PIRSF006603">
    <property type="entry name" value="DinF"/>
    <property type="match status" value="1"/>
</dbReference>
<evidence type="ECO:0000256" key="3">
    <source>
        <dbReference type="ARBA" id="ARBA00022475"/>
    </source>
</evidence>
<dbReference type="InterPro" id="IPR002528">
    <property type="entry name" value="MATE_fam"/>
</dbReference>
<feature type="transmembrane region" description="Helical" evidence="7">
    <location>
        <begin position="28"/>
        <end position="48"/>
    </location>
</feature>
<dbReference type="InterPro" id="IPR048279">
    <property type="entry name" value="MdtK-like"/>
</dbReference>
<feature type="transmembrane region" description="Helical" evidence="7">
    <location>
        <begin position="104"/>
        <end position="127"/>
    </location>
</feature>
<reference evidence="8" key="1">
    <citation type="journal article" date="2022" name="Biol. Control">
        <title>In silico genomic analysis of Rhodopseudomonas palustris strains revealed potential biocontrol agents and crop yield enhancers.</title>
        <authorList>
            <person name="Surachat K."/>
            <person name="Kantachote D."/>
            <person name="Deachamag P."/>
            <person name="Wonglapsuwan M."/>
        </authorList>
    </citation>
    <scope>NUCLEOTIDE SEQUENCE</scope>
    <source>
        <strain evidence="8">TLS06</strain>
    </source>
</reference>
<keyword evidence="3" id="KW-1003">Cell membrane</keyword>
<feature type="transmembrane region" description="Helical" evidence="7">
    <location>
        <begin position="430"/>
        <end position="452"/>
    </location>
</feature>
<comment type="subcellular location">
    <subcellularLocation>
        <location evidence="1">Cell inner membrane</location>
        <topology evidence="1">Multi-pass membrane protein</topology>
    </subcellularLocation>
</comment>
<evidence type="ECO:0000256" key="1">
    <source>
        <dbReference type="ARBA" id="ARBA00004429"/>
    </source>
</evidence>
<dbReference type="Pfam" id="PF01554">
    <property type="entry name" value="MatE"/>
    <property type="match status" value="2"/>
</dbReference>
<evidence type="ECO:0000256" key="7">
    <source>
        <dbReference type="SAM" id="Phobius"/>
    </source>
</evidence>
<feature type="transmembrane region" description="Helical" evidence="7">
    <location>
        <begin position="147"/>
        <end position="169"/>
    </location>
</feature>
<feature type="transmembrane region" description="Helical" evidence="7">
    <location>
        <begin position="372"/>
        <end position="392"/>
    </location>
</feature>
<feature type="transmembrane region" description="Helical" evidence="7">
    <location>
        <begin position="213"/>
        <end position="232"/>
    </location>
</feature>
<sequence>MTIEAQADTPLSAPPPNRLLTAPILPTLVRLAIPNTIAMLGTALVAVAETSYIGRLGTEPLAAIALVFPFAMLTQMMSAGAMGGGVSSAISRALGAGDTHRAGVLALHAILIGIGGGLLSTLVMQLFGRSLFALLGGRGEVLEQACSYSVVLFSGAVSIWLVNTLASILRGTGDMVLPAGALLGVAALQVVIGGALGLGLFGMPRLGMPGVASGQAIAFTIGALFLLIYLASGRSRLRLQLRAFSFQRPIFVAILKIGALACLAPLQSVLTILIFTKVLASYGTTTLAGYGIGSRLEFLLIPIAFAVGVASIPMVGMAIGAGDIARARRVAWTAGVVSALIVGLVGVVLAIWPALWVSLFTADPAVTDAAHTYFRFAGPGFGFFGLGVTLYFASQGAAKVGGPVLAATGRLVLVALGGWALVAFGAPASAMFAMVALAMVVYGLGSAAAIYLTRWVK</sequence>
<accession>A0AAX3E2H4</accession>
<feature type="transmembrane region" description="Helical" evidence="7">
    <location>
        <begin position="404"/>
        <end position="424"/>
    </location>
</feature>
<dbReference type="EMBL" id="CP076676">
    <property type="protein sequence ID" value="UYO41291.1"/>
    <property type="molecule type" value="Genomic_DNA"/>
</dbReference>
<feature type="transmembrane region" description="Helical" evidence="7">
    <location>
        <begin position="299"/>
        <end position="319"/>
    </location>
</feature>
<evidence type="ECO:0000313" key="8">
    <source>
        <dbReference type="EMBL" id="UYO41291.1"/>
    </source>
</evidence>